<dbReference type="AlphaFoldDB" id="A0A8H3I294"/>
<accession>A0A8H3I294</accession>
<comment type="caution">
    <text evidence="1">The sequence shown here is derived from an EMBL/GenBank/DDBJ whole genome shotgun (WGS) entry which is preliminary data.</text>
</comment>
<gene>
    <name evidence="1" type="ORF">RDB_LOCUS153697</name>
</gene>
<evidence type="ECO:0008006" key="3">
    <source>
        <dbReference type="Google" id="ProtNLM"/>
    </source>
</evidence>
<protein>
    <recommendedName>
        <fullName evidence="3">F-box domain-containing protein</fullName>
    </recommendedName>
</protein>
<organism evidence="1 2">
    <name type="scientific">Rhizoctonia solani</name>
    <dbReference type="NCBI Taxonomy" id="456999"/>
    <lineage>
        <taxon>Eukaryota</taxon>
        <taxon>Fungi</taxon>
        <taxon>Dikarya</taxon>
        <taxon>Basidiomycota</taxon>
        <taxon>Agaricomycotina</taxon>
        <taxon>Agaricomycetes</taxon>
        <taxon>Cantharellales</taxon>
        <taxon>Ceratobasidiaceae</taxon>
        <taxon>Rhizoctonia</taxon>
    </lineage>
</organism>
<evidence type="ECO:0000313" key="2">
    <source>
        <dbReference type="Proteomes" id="UP000663827"/>
    </source>
</evidence>
<dbReference type="Proteomes" id="UP000663827">
    <property type="component" value="Unassembled WGS sequence"/>
</dbReference>
<dbReference type="SUPFAM" id="SSF52047">
    <property type="entry name" value="RNI-like"/>
    <property type="match status" value="1"/>
</dbReference>
<name>A0A8H3I294_9AGAM</name>
<evidence type="ECO:0000313" key="1">
    <source>
        <dbReference type="EMBL" id="CAE7211993.1"/>
    </source>
</evidence>
<reference evidence="1" key="1">
    <citation type="submission" date="2021-01" db="EMBL/GenBank/DDBJ databases">
        <authorList>
            <person name="Kaushik A."/>
        </authorList>
    </citation>
    <scope>NUCLEOTIDE SEQUENCE</scope>
    <source>
        <strain evidence="1">AG5</strain>
    </source>
</reference>
<proteinExistence type="predicted"/>
<dbReference type="EMBL" id="CAJNJQ010004545">
    <property type="protein sequence ID" value="CAE7211993.1"/>
    <property type="molecule type" value="Genomic_DNA"/>
</dbReference>
<dbReference type="Gene3D" id="3.80.10.10">
    <property type="entry name" value="Ribonuclease Inhibitor"/>
    <property type="match status" value="1"/>
</dbReference>
<sequence length="573" mass="64672">MSASNYHLSSSAIKRLEESSASLVVAIKSHLSMCQTLAADLLRDGAKPEEVAASIDSTLEPAYTAMSHHLDEVRYTIKRTRNEFTSPVFRFPPEVMSKIFENAVFDPRDSKTSNLLPISQHIWVIYRRLHELFGVCSTWRNIILSTGVLWSIIPIEEDMPTPRSDLFELRLKRAGENKLYLAVALDSSPAVDLSNFLIPHYNRFHAISISANDEATITSTLNMLLRQKNHRSLSQLSIQLESWSGRMYNDNETTSACVVPDKSLETSFKDLIGELTVFRISRITFHWDTMSFSTRLVELRIDHAKLGTDDMLVQFMQALSSASELRDLKILCVETHHPNHAASDTVTPLPVTFPKLQSLYIQDVYFNTLKTLLSMVTPGSHHLTLDVTDATLTHADLQVDHNNGDLPNLLLNCINITDLYTILRLNPVHTLMVWGGSGSDEPWLSGSAFLGLLEAMPTLETLKMHHWHFDEGIQTDLNRRTHPQLPQLKNLHLTSVSISNPNILRDMMATHPLRQVVLGGTIVHAHTGGPSDYHEPLQESSLVQWLEGNVPDFCLVDSAYFPPGFILDEWRQW</sequence>
<dbReference type="InterPro" id="IPR032675">
    <property type="entry name" value="LRR_dom_sf"/>
</dbReference>